<protein>
    <submittedName>
        <fullName evidence="3">Plasmid stabilization system protein ParE</fullName>
    </submittedName>
</protein>
<evidence type="ECO:0000256" key="1">
    <source>
        <dbReference type="ARBA" id="ARBA00006226"/>
    </source>
</evidence>
<dbReference type="RefSeq" id="WP_354557185.1">
    <property type="nucleotide sequence ID" value="NZ_JBEPMB010000004.1"/>
</dbReference>
<evidence type="ECO:0000256" key="2">
    <source>
        <dbReference type="ARBA" id="ARBA00022649"/>
    </source>
</evidence>
<keyword evidence="2" id="KW-1277">Toxin-antitoxin system</keyword>
<gene>
    <name evidence="3" type="ORF">ABID16_003045</name>
</gene>
<name>A0ABV2J1W6_9HYPH</name>
<reference evidence="3 4" key="1">
    <citation type="submission" date="2024-06" db="EMBL/GenBank/DDBJ databases">
        <title>Genomic Encyclopedia of Type Strains, Phase IV (KMG-IV): sequencing the most valuable type-strain genomes for metagenomic binning, comparative biology and taxonomic classification.</title>
        <authorList>
            <person name="Goeker M."/>
        </authorList>
    </citation>
    <scope>NUCLEOTIDE SEQUENCE [LARGE SCALE GENOMIC DNA]</scope>
    <source>
        <strain evidence="3 4">DSM 29780</strain>
    </source>
</reference>
<dbReference type="InterPro" id="IPR007712">
    <property type="entry name" value="RelE/ParE_toxin"/>
</dbReference>
<keyword evidence="4" id="KW-1185">Reference proteome</keyword>
<dbReference type="Proteomes" id="UP001549047">
    <property type="component" value="Unassembled WGS sequence"/>
</dbReference>
<dbReference type="Pfam" id="PF05016">
    <property type="entry name" value="ParE_toxin"/>
    <property type="match status" value="1"/>
</dbReference>
<proteinExistence type="inferred from homology"/>
<dbReference type="Gene3D" id="3.30.2310.20">
    <property type="entry name" value="RelE-like"/>
    <property type="match status" value="1"/>
</dbReference>
<dbReference type="PANTHER" id="PTHR33755">
    <property type="entry name" value="TOXIN PARE1-RELATED"/>
    <property type="match status" value="1"/>
</dbReference>
<accession>A0ABV2J1W6</accession>
<dbReference type="InterPro" id="IPR051803">
    <property type="entry name" value="TA_system_RelE-like_toxin"/>
</dbReference>
<dbReference type="PANTHER" id="PTHR33755:SF8">
    <property type="entry name" value="TOXIN PARE2"/>
    <property type="match status" value="1"/>
</dbReference>
<dbReference type="EMBL" id="JBEPMB010000004">
    <property type="protein sequence ID" value="MET3614708.1"/>
    <property type="molecule type" value="Genomic_DNA"/>
</dbReference>
<dbReference type="InterPro" id="IPR035093">
    <property type="entry name" value="RelE/ParE_toxin_dom_sf"/>
</dbReference>
<comment type="caution">
    <text evidence="3">The sequence shown here is derived from an EMBL/GenBank/DDBJ whole genome shotgun (WGS) entry which is preliminary data.</text>
</comment>
<sequence length="96" mass="10820">MKLRYTQRAVHEIDEISRYFLELNPRAGEEFFAALELLLGHLTIMPALGRSTSVANVRVLVVPRYPYRIFYLAEADTISILSIFHTARDPGTAPAG</sequence>
<comment type="similarity">
    <text evidence="1">Belongs to the RelE toxin family.</text>
</comment>
<evidence type="ECO:0000313" key="4">
    <source>
        <dbReference type="Proteomes" id="UP001549047"/>
    </source>
</evidence>
<evidence type="ECO:0000313" key="3">
    <source>
        <dbReference type="EMBL" id="MET3614708.1"/>
    </source>
</evidence>
<organism evidence="3 4">
    <name type="scientific">Rhizobium aquaticum</name>
    <dbReference type="NCBI Taxonomy" id="1549636"/>
    <lineage>
        <taxon>Bacteria</taxon>
        <taxon>Pseudomonadati</taxon>
        <taxon>Pseudomonadota</taxon>
        <taxon>Alphaproteobacteria</taxon>
        <taxon>Hyphomicrobiales</taxon>
        <taxon>Rhizobiaceae</taxon>
        <taxon>Rhizobium/Agrobacterium group</taxon>
        <taxon>Rhizobium</taxon>
    </lineage>
</organism>